<comment type="subcellular location">
    <subcellularLocation>
        <location evidence="3">Cell membrane</location>
    </subcellularLocation>
</comment>
<dbReference type="CDD" id="cd00082">
    <property type="entry name" value="HisKA"/>
    <property type="match status" value="1"/>
</dbReference>
<dbReference type="EMBL" id="PDJJ01000001">
    <property type="protein sequence ID" value="PFG44357.1"/>
    <property type="molecule type" value="Genomic_DNA"/>
</dbReference>
<feature type="compositionally biased region" description="Low complexity" evidence="12">
    <location>
        <begin position="14"/>
        <end position="76"/>
    </location>
</feature>
<feature type="transmembrane region" description="Helical" evidence="13">
    <location>
        <begin position="106"/>
        <end position="127"/>
    </location>
</feature>
<dbReference type="SMART" id="SM00304">
    <property type="entry name" value="HAMP"/>
    <property type="match status" value="1"/>
</dbReference>
<feature type="domain" description="HAMP" evidence="15">
    <location>
        <begin position="288"/>
        <end position="341"/>
    </location>
</feature>
<dbReference type="InterPro" id="IPR004358">
    <property type="entry name" value="Sig_transdc_His_kin-like_C"/>
</dbReference>
<evidence type="ECO:0000256" key="6">
    <source>
        <dbReference type="ARBA" id="ARBA00022679"/>
    </source>
</evidence>
<dbReference type="AlphaFoldDB" id="A0A2A9EYY9"/>
<comment type="cofactor">
    <cofactor evidence="2">
        <name>a divalent metal cation</name>
        <dbReference type="ChEBI" id="CHEBI:60240"/>
    </cofactor>
</comment>
<feature type="region of interest" description="Disordered" evidence="12">
    <location>
        <begin position="1"/>
        <end position="94"/>
    </location>
</feature>
<evidence type="ECO:0000256" key="13">
    <source>
        <dbReference type="SAM" id="Phobius"/>
    </source>
</evidence>
<evidence type="ECO:0000313" key="16">
    <source>
        <dbReference type="EMBL" id="PFG44357.1"/>
    </source>
</evidence>
<dbReference type="Gene3D" id="3.30.565.10">
    <property type="entry name" value="Histidine kinase-like ATPase, C-terminal domain"/>
    <property type="match status" value="1"/>
</dbReference>
<dbReference type="OrthoDB" id="9786919at2"/>
<keyword evidence="10" id="KW-0902">Two-component regulatory system</keyword>
<proteinExistence type="predicted"/>
<dbReference type="InterPro" id="IPR050428">
    <property type="entry name" value="TCS_sensor_his_kinase"/>
</dbReference>
<evidence type="ECO:0000256" key="4">
    <source>
        <dbReference type="ARBA" id="ARBA00012438"/>
    </source>
</evidence>
<dbReference type="PROSITE" id="PS50109">
    <property type="entry name" value="HIS_KIN"/>
    <property type="match status" value="1"/>
</dbReference>
<dbReference type="InterPro" id="IPR003594">
    <property type="entry name" value="HATPase_dom"/>
</dbReference>
<feature type="region of interest" description="Disordered" evidence="12">
    <location>
        <begin position="202"/>
        <end position="226"/>
    </location>
</feature>
<dbReference type="Pfam" id="PF00672">
    <property type="entry name" value="HAMP"/>
    <property type="match status" value="1"/>
</dbReference>
<accession>A0A2A9EYY9</accession>
<dbReference type="PANTHER" id="PTHR45436">
    <property type="entry name" value="SENSOR HISTIDINE KINASE YKOH"/>
    <property type="match status" value="1"/>
</dbReference>
<keyword evidence="6" id="KW-0808">Transferase</keyword>
<dbReference type="GO" id="GO:0005509">
    <property type="term" value="F:calcium ion binding"/>
    <property type="evidence" value="ECO:0007669"/>
    <property type="project" value="UniProtKB-ARBA"/>
</dbReference>
<dbReference type="RefSeq" id="WP_141538705.1">
    <property type="nucleotide sequence ID" value="NZ_PDJJ01000001.1"/>
</dbReference>
<keyword evidence="7 13" id="KW-0812">Transmembrane</keyword>
<dbReference type="SMART" id="SM00388">
    <property type="entry name" value="HisKA"/>
    <property type="match status" value="1"/>
</dbReference>
<keyword evidence="9 13" id="KW-1133">Transmembrane helix</keyword>
<sequence length="582" mass="60520">MTSGRRGSDEPVFAAPGDVPSGASPAAAPSSTVPAPGASSAASPGPTAADTTAATPDAAVADPVPATAPSGDVPGATAGGAGDGPPGHGAGDDGGQRWSWFARVPLRARLVAIIVLLLGGGLVFAGFSTRTVVSDYLVEQLDTQLKEAVHDESAFDNVDGSEEGVAPSEYVLVLRGADGTTYSPHVWPQTKERYGTPVLPDESVTESVARGDEPFTTSGSGGSESTDWRVVSVPVRMSTVDGPQAGVAYVGLPMAGVDKTTSFLTRSLVWSGVGIVLLGGLGAFWLVQYSLRPLRRIEATAAAIAEGDLSQRVPEQPRSTEVGSLSHSLNTMLAQIEVAFAAQEASEQRMRRFVSDASHELRTPLATIKGYGELYRMGALDTGDKVDDTMVRIEDSARRMGTLVNDLLVLARLDEGRPMRREPVDLVPMARDTAQDLHALDPTRTVTVAGLWPGSAAPRSLVVTGDADRLRQVLTNLVGNVARHTPTGSPAEILLGTDADGAAVVEVRDHGPGVSEEQAGKIFERFYRADSSRNRSSGGSGLGLAIVAAILGAHGGRTSVHTTPGGGLTVRVMLPRQDDYDA</sequence>
<dbReference type="InterPro" id="IPR003660">
    <property type="entry name" value="HAMP_dom"/>
</dbReference>
<dbReference type="Pfam" id="PF02518">
    <property type="entry name" value="HATPase_c"/>
    <property type="match status" value="1"/>
</dbReference>
<evidence type="ECO:0000313" key="17">
    <source>
        <dbReference type="Proteomes" id="UP000224130"/>
    </source>
</evidence>
<dbReference type="SUPFAM" id="SSF47384">
    <property type="entry name" value="Homodimeric domain of signal transducing histidine kinase"/>
    <property type="match status" value="1"/>
</dbReference>
<name>A0A2A9EYY9_9MICO</name>
<reference evidence="16 17" key="1">
    <citation type="submission" date="2017-10" db="EMBL/GenBank/DDBJ databases">
        <title>Sequencing the genomes of 1000 actinobacteria strains.</title>
        <authorList>
            <person name="Klenk H.-P."/>
        </authorList>
    </citation>
    <scope>NUCLEOTIDE SEQUENCE [LARGE SCALE GENOMIC DNA]</scope>
    <source>
        <strain evidence="16 17">DSM 21863</strain>
    </source>
</reference>
<feature type="compositionally biased region" description="Gly residues" evidence="12">
    <location>
        <begin position="77"/>
        <end position="89"/>
    </location>
</feature>
<protein>
    <recommendedName>
        <fullName evidence="4">histidine kinase</fullName>
        <ecNumber evidence="4">2.7.13.3</ecNumber>
    </recommendedName>
</protein>
<evidence type="ECO:0000256" key="10">
    <source>
        <dbReference type="ARBA" id="ARBA00023012"/>
    </source>
</evidence>
<organism evidence="16 17">
    <name type="scientific">Isoptericola jiangsuensis</name>
    <dbReference type="NCBI Taxonomy" id="548579"/>
    <lineage>
        <taxon>Bacteria</taxon>
        <taxon>Bacillati</taxon>
        <taxon>Actinomycetota</taxon>
        <taxon>Actinomycetes</taxon>
        <taxon>Micrococcales</taxon>
        <taxon>Promicromonosporaceae</taxon>
        <taxon>Isoptericola</taxon>
    </lineage>
</organism>
<dbReference type="GO" id="GO:0005886">
    <property type="term" value="C:plasma membrane"/>
    <property type="evidence" value="ECO:0007669"/>
    <property type="project" value="UniProtKB-SubCell"/>
</dbReference>
<dbReference type="Gene3D" id="1.10.287.130">
    <property type="match status" value="1"/>
</dbReference>
<evidence type="ECO:0000256" key="12">
    <source>
        <dbReference type="SAM" id="MobiDB-lite"/>
    </source>
</evidence>
<evidence type="ECO:0000256" key="5">
    <source>
        <dbReference type="ARBA" id="ARBA00022553"/>
    </source>
</evidence>
<evidence type="ECO:0000256" key="3">
    <source>
        <dbReference type="ARBA" id="ARBA00004236"/>
    </source>
</evidence>
<feature type="domain" description="Histidine kinase" evidence="14">
    <location>
        <begin position="356"/>
        <end position="578"/>
    </location>
</feature>
<dbReference type="InterPro" id="IPR005467">
    <property type="entry name" value="His_kinase_dom"/>
</dbReference>
<keyword evidence="11 13" id="KW-0472">Membrane</keyword>
<dbReference type="CDD" id="cd06225">
    <property type="entry name" value="HAMP"/>
    <property type="match status" value="1"/>
</dbReference>
<dbReference type="InterPro" id="IPR003661">
    <property type="entry name" value="HisK_dim/P_dom"/>
</dbReference>
<feature type="transmembrane region" description="Helical" evidence="13">
    <location>
        <begin position="268"/>
        <end position="287"/>
    </location>
</feature>
<dbReference type="Pfam" id="PF00512">
    <property type="entry name" value="HisKA"/>
    <property type="match status" value="1"/>
</dbReference>
<keyword evidence="5" id="KW-0597">Phosphoprotein</keyword>
<dbReference type="SUPFAM" id="SSF158472">
    <property type="entry name" value="HAMP domain-like"/>
    <property type="match status" value="1"/>
</dbReference>
<dbReference type="FunFam" id="1.10.287.130:FF:000001">
    <property type="entry name" value="Two-component sensor histidine kinase"/>
    <property type="match status" value="1"/>
</dbReference>
<evidence type="ECO:0000256" key="9">
    <source>
        <dbReference type="ARBA" id="ARBA00022989"/>
    </source>
</evidence>
<dbReference type="GO" id="GO:0000155">
    <property type="term" value="F:phosphorelay sensor kinase activity"/>
    <property type="evidence" value="ECO:0007669"/>
    <property type="project" value="InterPro"/>
</dbReference>
<evidence type="ECO:0000256" key="11">
    <source>
        <dbReference type="ARBA" id="ARBA00023136"/>
    </source>
</evidence>
<dbReference type="Proteomes" id="UP000224130">
    <property type="component" value="Unassembled WGS sequence"/>
</dbReference>
<evidence type="ECO:0000256" key="8">
    <source>
        <dbReference type="ARBA" id="ARBA00022777"/>
    </source>
</evidence>
<keyword evidence="8 16" id="KW-0418">Kinase</keyword>
<dbReference type="PRINTS" id="PR00344">
    <property type="entry name" value="BCTRLSENSOR"/>
</dbReference>
<dbReference type="SMART" id="SM00387">
    <property type="entry name" value="HATPase_c"/>
    <property type="match status" value="1"/>
</dbReference>
<dbReference type="SUPFAM" id="SSF55874">
    <property type="entry name" value="ATPase domain of HSP90 chaperone/DNA topoisomerase II/histidine kinase"/>
    <property type="match status" value="1"/>
</dbReference>
<evidence type="ECO:0000256" key="7">
    <source>
        <dbReference type="ARBA" id="ARBA00022692"/>
    </source>
</evidence>
<dbReference type="EC" id="2.7.13.3" evidence="4"/>
<dbReference type="FunFam" id="3.30.565.10:FF:000006">
    <property type="entry name" value="Sensor histidine kinase WalK"/>
    <property type="match status" value="1"/>
</dbReference>
<evidence type="ECO:0000259" key="15">
    <source>
        <dbReference type="PROSITE" id="PS50885"/>
    </source>
</evidence>
<dbReference type="InterPro" id="IPR036097">
    <property type="entry name" value="HisK_dim/P_sf"/>
</dbReference>
<dbReference type="Gene3D" id="6.10.340.10">
    <property type="match status" value="1"/>
</dbReference>
<evidence type="ECO:0000256" key="1">
    <source>
        <dbReference type="ARBA" id="ARBA00000085"/>
    </source>
</evidence>
<keyword evidence="17" id="KW-1185">Reference proteome</keyword>
<comment type="catalytic activity">
    <reaction evidence="1">
        <text>ATP + protein L-histidine = ADP + protein N-phospho-L-histidine.</text>
        <dbReference type="EC" id="2.7.13.3"/>
    </reaction>
</comment>
<comment type="caution">
    <text evidence="16">The sequence shown here is derived from an EMBL/GenBank/DDBJ whole genome shotgun (WGS) entry which is preliminary data.</text>
</comment>
<gene>
    <name evidence="16" type="ORF">ATJ88_3079</name>
</gene>
<evidence type="ECO:0000256" key="2">
    <source>
        <dbReference type="ARBA" id="ARBA00001968"/>
    </source>
</evidence>
<dbReference type="PANTHER" id="PTHR45436:SF5">
    <property type="entry name" value="SENSOR HISTIDINE KINASE TRCS"/>
    <property type="match status" value="1"/>
</dbReference>
<dbReference type="CDD" id="cd00075">
    <property type="entry name" value="HATPase"/>
    <property type="match status" value="1"/>
</dbReference>
<dbReference type="PROSITE" id="PS50885">
    <property type="entry name" value="HAMP"/>
    <property type="match status" value="1"/>
</dbReference>
<dbReference type="InterPro" id="IPR036890">
    <property type="entry name" value="HATPase_C_sf"/>
</dbReference>
<evidence type="ECO:0000259" key="14">
    <source>
        <dbReference type="PROSITE" id="PS50109"/>
    </source>
</evidence>